<protein>
    <submittedName>
        <fullName evidence="2">Uncharacterized protein YueI</fullName>
    </submittedName>
</protein>
<name>A0A2U1D3V2_9LACO</name>
<dbReference type="InterPro" id="IPR012543">
    <property type="entry name" value="DUF1694"/>
</dbReference>
<dbReference type="Gene3D" id="3.30.1330.30">
    <property type="match status" value="1"/>
</dbReference>
<dbReference type="PIRSF" id="PIRSF034303">
    <property type="entry name" value="DUF1694"/>
    <property type="match status" value="1"/>
</dbReference>
<evidence type="ECO:0000313" key="3">
    <source>
        <dbReference type="Proteomes" id="UP000245433"/>
    </source>
</evidence>
<dbReference type="Pfam" id="PF07997">
    <property type="entry name" value="DUF1694"/>
    <property type="match status" value="1"/>
</dbReference>
<reference evidence="2 3" key="1">
    <citation type="submission" date="2018-04" db="EMBL/GenBank/DDBJ databases">
        <title>Genomic Encyclopedia of Type Strains, Phase IV (KMG-IV): sequencing the most valuable type-strain genomes for metagenomic binning, comparative biology and taxonomic classification.</title>
        <authorList>
            <person name="Goeker M."/>
        </authorList>
    </citation>
    <scope>NUCLEOTIDE SEQUENCE [LARGE SCALE GENOMIC DNA]</scope>
    <source>
        <strain evidence="2 3">DSM 28795</strain>
    </source>
</reference>
<comment type="caution">
    <text evidence="2">The sequence shown here is derived from an EMBL/GenBank/DDBJ whole genome shotgun (WGS) entry which is preliminary data.</text>
</comment>
<sequence>MDINERLQQEQLSGSSLPKINPDEQNRYLGTFRERVIVAIRQSQIDNPKVITDFTTVLSQNTAGKLLINANLTGDNSATYIKIATQTNHPFTLLSDNQKGSRQADPIAVLLAADHAVNIDNIYLS</sequence>
<evidence type="ECO:0000256" key="1">
    <source>
        <dbReference type="SAM" id="MobiDB-lite"/>
    </source>
</evidence>
<accession>A0A2U1D3V2</accession>
<dbReference type="EMBL" id="QEKT01000014">
    <property type="protein sequence ID" value="PVY82330.1"/>
    <property type="molecule type" value="Genomic_DNA"/>
</dbReference>
<dbReference type="RefSeq" id="WP_089940298.1">
    <property type="nucleotide sequence ID" value="NZ_CAKOEX010000014.1"/>
</dbReference>
<feature type="compositionally biased region" description="Polar residues" evidence="1">
    <location>
        <begin position="9"/>
        <end position="18"/>
    </location>
</feature>
<keyword evidence="3" id="KW-1185">Reference proteome</keyword>
<proteinExistence type="predicted"/>
<gene>
    <name evidence="2" type="ORF">C7384_1146</name>
</gene>
<dbReference type="InterPro" id="IPR029064">
    <property type="entry name" value="Ribosomal_eL30-like_sf"/>
</dbReference>
<dbReference type="AlphaFoldDB" id="A0A2U1D3V2"/>
<dbReference type="Proteomes" id="UP000245433">
    <property type="component" value="Unassembled WGS sequence"/>
</dbReference>
<dbReference type="OrthoDB" id="95278at2"/>
<feature type="region of interest" description="Disordered" evidence="1">
    <location>
        <begin position="1"/>
        <end position="24"/>
    </location>
</feature>
<dbReference type="SUPFAM" id="SSF160515">
    <property type="entry name" value="YueI-like"/>
    <property type="match status" value="1"/>
</dbReference>
<organism evidence="2 3">
    <name type="scientific">Convivina intestini</name>
    <dbReference type="NCBI Taxonomy" id="1505726"/>
    <lineage>
        <taxon>Bacteria</taxon>
        <taxon>Bacillati</taxon>
        <taxon>Bacillota</taxon>
        <taxon>Bacilli</taxon>
        <taxon>Lactobacillales</taxon>
        <taxon>Lactobacillaceae</taxon>
        <taxon>Convivina</taxon>
    </lineage>
</organism>
<evidence type="ECO:0000313" key="2">
    <source>
        <dbReference type="EMBL" id="PVY82330.1"/>
    </source>
</evidence>